<name>A0A4U8Q2T8_9FIRM</name>
<dbReference type="Proteomes" id="UP000306509">
    <property type="component" value="Unassembled WGS sequence"/>
</dbReference>
<evidence type="ECO:0000313" key="2">
    <source>
        <dbReference type="EMBL" id="TLC99064.1"/>
    </source>
</evidence>
<evidence type="ECO:0000313" key="3">
    <source>
        <dbReference type="Proteomes" id="UP000306509"/>
    </source>
</evidence>
<dbReference type="GO" id="GO:0004534">
    <property type="term" value="F:5'-3' RNA exonuclease activity"/>
    <property type="evidence" value="ECO:0007669"/>
    <property type="project" value="TreeGrafter"/>
</dbReference>
<dbReference type="PANTHER" id="PTHR42924:SF3">
    <property type="entry name" value="POLYMERASE_HISTIDINOL PHOSPHATASE N-TERMINAL DOMAIN-CONTAINING PROTEIN"/>
    <property type="match status" value="1"/>
</dbReference>
<dbReference type="EMBL" id="QGQD01000077">
    <property type="protein sequence ID" value="TLC99064.1"/>
    <property type="molecule type" value="Genomic_DNA"/>
</dbReference>
<dbReference type="InterPro" id="IPR016195">
    <property type="entry name" value="Pol/histidinol_Pase-like"/>
</dbReference>
<evidence type="ECO:0000259" key="1">
    <source>
        <dbReference type="SMART" id="SM00481"/>
    </source>
</evidence>
<dbReference type="Gene3D" id="3.20.20.140">
    <property type="entry name" value="Metal-dependent hydrolases"/>
    <property type="match status" value="1"/>
</dbReference>
<protein>
    <submittedName>
        <fullName evidence="2">PHP domain protein</fullName>
    </submittedName>
</protein>
<dbReference type="STRING" id="180332.GCA_000797495_01947"/>
<dbReference type="GO" id="GO:0035312">
    <property type="term" value="F:5'-3' DNA exonuclease activity"/>
    <property type="evidence" value="ECO:0007669"/>
    <property type="project" value="TreeGrafter"/>
</dbReference>
<dbReference type="InterPro" id="IPR004013">
    <property type="entry name" value="PHP_dom"/>
</dbReference>
<dbReference type="SUPFAM" id="SSF89550">
    <property type="entry name" value="PHP domain-like"/>
    <property type="match status" value="1"/>
</dbReference>
<dbReference type="SMART" id="SM00481">
    <property type="entry name" value="POLIIIAc"/>
    <property type="match status" value="1"/>
</dbReference>
<organism evidence="2 3">
    <name type="scientific">Robinsoniella peoriensis</name>
    <dbReference type="NCBI Taxonomy" id="180332"/>
    <lineage>
        <taxon>Bacteria</taxon>
        <taxon>Bacillati</taxon>
        <taxon>Bacillota</taxon>
        <taxon>Clostridia</taxon>
        <taxon>Lachnospirales</taxon>
        <taxon>Lachnospiraceae</taxon>
        <taxon>Robinsoniella</taxon>
    </lineage>
</organism>
<feature type="domain" description="Polymerase/histidinol phosphatase N-terminal" evidence="1">
    <location>
        <begin position="5"/>
        <end position="72"/>
    </location>
</feature>
<dbReference type="RefSeq" id="WP_138003517.1">
    <property type="nucleotide sequence ID" value="NZ_QGQD01000077.1"/>
</dbReference>
<reference evidence="2 3" key="1">
    <citation type="journal article" date="2019" name="Anaerobe">
        <title>Detection of Robinsoniella peoriensis in multiple bone samples of a trauma patient.</title>
        <authorList>
            <person name="Schrottner P."/>
            <person name="Hartwich K."/>
            <person name="Bunk B."/>
            <person name="Schober I."/>
            <person name="Helbig S."/>
            <person name="Rudolph W.W."/>
            <person name="Gunzer F."/>
        </authorList>
    </citation>
    <scope>NUCLEOTIDE SEQUENCE [LARGE SCALE GENOMIC DNA]</scope>
    <source>
        <strain evidence="2 3">DSM 106044</strain>
    </source>
</reference>
<dbReference type="AlphaFoldDB" id="A0A4U8Q2T8"/>
<accession>A0A4U8Q2T8</accession>
<dbReference type="PANTHER" id="PTHR42924">
    <property type="entry name" value="EXONUCLEASE"/>
    <property type="match status" value="1"/>
</dbReference>
<comment type="caution">
    <text evidence="2">The sequence shown here is derived from an EMBL/GenBank/DDBJ whole genome shotgun (WGS) entry which is preliminary data.</text>
</comment>
<dbReference type="NCBIfam" id="NF038032">
    <property type="entry name" value="CehA_McbA_metalo"/>
    <property type="match status" value="1"/>
</dbReference>
<gene>
    <name evidence="2" type="ORF">DSM106044_04044</name>
</gene>
<keyword evidence="3" id="KW-1185">Reference proteome</keyword>
<proteinExistence type="predicted"/>
<dbReference type="InterPro" id="IPR052018">
    <property type="entry name" value="PHP_domain"/>
</dbReference>
<dbReference type="InterPro" id="IPR003141">
    <property type="entry name" value="Pol/His_phosphatase_N"/>
</dbReference>
<sequence length="312" mass="35468">MYKRLELHNHTTESDSSITCEELIDLMVKDKANAFAITDHNTISGHGKIRRLLEDRGYPIDCIYGMEYTTYYGHILCLNLHEYVPWENINLHKPELLFEAAKDKGALTGVAHPFSYGHPFARGCRFDMKITDFSSLDFIEIFNNPEPLHEVNERGLLWWESLVLYGHRLAMTCGMDLHGKWDMGGQFATFIPGRKDGNTSQELADAVHSQKTCISKGPVLQSNMDENSNSIAFSIVPTDKPGYYHSASDSYYLTLKTSAETIQKEIQPDETLYVDLAELKGEKIIIPKLYYQDTTIENLVCVGSVIYTQHNI</sequence>
<dbReference type="Pfam" id="PF02811">
    <property type="entry name" value="PHP"/>
    <property type="match status" value="1"/>
</dbReference>